<feature type="binding site" evidence="5">
    <location>
        <position position="117"/>
    </location>
    <ligand>
        <name>Mg(2+)</name>
        <dbReference type="ChEBI" id="CHEBI:18420"/>
    </ligand>
</feature>
<feature type="binding site" evidence="5">
    <location>
        <position position="145"/>
    </location>
    <ligand>
        <name>Mg(2+)</name>
        <dbReference type="ChEBI" id="CHEBI:18420"/>
    </ligand>
</feature>
<dbReference type="GO" id="GO:0000287">
    <property type="term" value="F:magnesium ion binding"/>
    <property type="evidence" value="ECO:0007669"/>
    <property type="project" value="TreeGrafter"/>
</dbReference>
<dbReference type="InterPro" id="IPR011206">
    <property type="entry name" value="Citrate_lyase_beta/mcl1/mcl2"/>
</dbReference>
<feature type="binding site" evidence="4">
    <location>
        <position position="117"/>
    </location>
    <ligand>
        <name>substrate</name>
    </ligand>
</feature>
<dbReference type="PIRSF" id="PIRSF015582">
    <property type="entry name" value="Cit_lyase_B"/>
    <property type="match status" value="1"/>
</dbReference>
<dbReference type="EMBL" id="AZHX01000812">
    <property type="protein sequence ID" value="ETX05980.1"/>
    <property type="molecule type" value="Genomic_DNA"/>
</dbReference>
<comment type="cofactor">
    <cofactor evidence="1">
        <name>Mg(2+)</name>
        <dbReference type="ChEBI" id="CHEBI:18420"/>
    </cofactor>
</comment>
<dbReference type="Pfam" id="PF03328">
    <property type="entry name" value="HpcH_HpaI"/>
    <property type="match status" value="1"/>
</dbReference>
<dbReference type="PANTHER" id="PTHR32308:SF0">
    <property type="entry name" value="HPCH_HPAI ALDOLASE_CITRATE LYASE DOMAIN-CONTAINING PROTEIN"/>
    <property type="match status" value="1"/>
</dbReference>
<keyword evidence="3 5" id="KW-0460">Magnesium</keyword>
<keyword evidence="8" id="KW-1185">Reference proteome</keyword>
<dbReference type="HOGENOM" id="CLU_044864_0_1_7"/>
<evidence type="ECO:0000256" key="2">
    <source>
        <dbReference type="ARBA" id="ARBA00022723"/>
    </source>
</evidence>
<dbReference type="InterPro" id="IPR040442">
    <property type="entry name" value="Pyrv_kinase-like_dom_sf"/>
</dbReference>
<reference evidence="7 8" key="1">
    <citation type="journal article" date="2014" name="Nature">
        <title>An environmental bacterial taxon with a large and distinct metabolic repertoire.</title>
        <authorList>
            <person name="Wilson M.C."/>
            <person name="Mori T."/>
            <person name="Ruckert C."/>
            <person name="Uria A.R."/>
            <person name="Helf M.J."/>
            <person name="Takada K."/>
            <person name="Gernert C."/>
            <person name="Steffens U.A."/>
            <person name="Heycke N."/>
            <person name="Schmitt S."/>
            <person name="Rinke C."/>
            <person name="Helfrich E.J."/>
            <person name="Brachmann A.O."/>
            <person name="Gurgui C."/>
            <person name="Wakimoto T."/>
            <person name="Kracht M."/>
            <person name="Crusemann M."/>
            <person name="Hentschel U."/>
            <person name="Abe I."/>
            <person name="Matsunaga S."/>
            <person name="Kalinowski J."/>
            <person name="Takeyama H."/>
            <person name="Piel J."/>
        </authorList>
    </citation>
    <scope>NUCLEOTIDE SEQUENCE [LARGE SCALE GENOMIC DNA]</scope>
    <source>
        <strain evidence="8">TSY2</strain>
    </source>
</reference>
<evidence type="ECO:0000256" key="1">
    <source>
        <dbReference type="ARBA" id="ARBA00001946"/>
    </source>
</evidence>
<dbReference type="GO" id="GO:0006107">
    <property type="term" value="P:oxaloacetate metabolic process"/>
    <property type="evidence" value="ECO:0007669"/>
    <property type="project" value="TreeGrafter"/>
</dbReference>
<dbReference type="Gene3D" id="3.20.20.60">
    <property type="entry name" value="Phosphoenolpyruvate-binding domains"/>
    <property type="match status" value="1"/>
</dbReference>
<dbReference type="AlphaFoldDB" id="W4M700"/>
<dbReference type="InterPro" id="IPR015813">
    <property type="entry name" value="Pyrv/PenolPyrv_kinase-like_dom"/>
</dbReference>
<evidence type="ECO:0000313" key="7">
    <source>
        <dbReference type="EMBL" id="ETX05980.1"/>
    </source>
</evidence>
<name>W4M700_9BACT</name>
<evidence type="ECO:0000313" key="8">
    <source>
        <dbReference type="Proteomes" id="UP000019140"/>
    </source>
</evidence>
<evidence type="ECO:0000256" key="5">
    <source>
        <dbReference type="PIRSR" id="PIRSR015582-2"/>
    </source>
</evidence>
<keyword evidence="2 5" id="KW-0479">Metal-binding</keyword>
<feature type="domain" description="HpcH/HpaI aldolase/citrate lyase" evidence="6">
    <location>
        <begin position="2"/>
        <end position="187"/>
    </location>
</feature>
<comment type="caution">
    <text evidence="7">The sequence shown here is derived from an EMBL/GenBank/DDBJ whole genome shotgun (WGS) entry which is preliminary data.</text>
</comment>
<dbReference type="Proteomes" id="UP000019140">
    <property type="component" value="Unassembled WGS sequence"/>
</dbReference>
<feature type="binding site" evidence="4">
    <location>
        <position position="57"/>
    </location>
    <ligand>
        <name>substrate</name>
    </ligand>
</feature>
<accession>W4M700</accession>
<gene>
    <name evidence="7" type="ORF">ETSY2_19780</name>
</gene>
<dbReference type="PANTHER" id="PTHR32308">
    <property type="entry name" value="LYASE BETA SUBUNIT, PUTATIVE (AFU_ORTHOLOGUE AFUA_4G13030)-RELATED"/>
    <property type="match status" value="1"/>
</dbReference>
<evidence type="ECO:0000256" key="3">
    <source>
        <dbReference type="ARBA" id="ARBA00022842"/>
    </source>
</evidence>
<sequence length="303" mass="33193">MPINTPRFVERSWTRNCDFLNFDFEDSVPQSQKPYARTLVAYAIEHGIKGGSEINLRINCSYPEADVPAAVLPGMTQINFPKAETAEQMRNLDRLITEAERVQGIRPGTVRIGANIETTLGVANSYEIASASPRIDAFAGGTGYDMSMDMGVEMFVGFDQFVYNRGEGALVAMALGLAYTGSVYMPDTTGSVGNADLTRQRAEANRKVGLRFGSGLHPNTVEPQNIGLTPTPEEVEDAKRVLAFFEQIDEQGEVEGELDGRIIDKYEAARAAELIEWSEACAQKDARKAKAQARARELEAQGN</sequence>
<dbReference type="SUPFAM" id="SSF51621">
    <property type="entry name" value="Phosphoenolpyruvate/pyruvate domain"/>
    <property type="match status" value="1"/>
</dbReference>
<protein>
    <recommendedName>
        <fullName evidence="6">HpcH/HpaI aldolase/citrate lyase domain-containing protein</fullName>
    </recommendedName>
</protein>
<proteinExistence type="predicted"/>
<organism evidence="7 8">
    <name type="scientific">Candidatus Entotheonella gemina</name>
    <dbReference type="NCBI Taxonomy" id="1429439"/>
    <lineage>
        <taxon>Bacteria</taxon>
        <taxon>Pseudomonadati</taxon>
        <taxon>Nitrospinota/Tectimicrobiota group</taxon>
        <taxon>Candidatus Tectimicrobiota</taxon>
        <taxon>Candidatus Entotheonellia</taxon>
        <taxon>Candidatus Entotheonellales</taxon>
        <taxon>Candidatus Entotheonellaceae</taxon>
        <taxon>Candidatus Entotheonella</taxon>
    </lineage>
</organism>
<dbReference type="InterPro" id="IPR005000">
    <property type="entry name" value="Aldolase/citrate-lyase_domain"/>
</dbReference>
<evidence type="ECO:0000259" key="6">
    <source>
        <dbReference type="Pfam" id="PF03328"/>
    </source>
</evidence>
<dbReference type="GO" id="GO:0003824">
    <property type="term" value="F:catalytic activity"/>
    <property type="evidence" value="ECO:0007669"/>
    <property type="project" value="InterPro"/>
</dbReference>
<evidence type="ECO:0000256" key="4">
    <source>
        <dbReference type="PIRSR" id="PIRSR015582-1"/>
    </source>
</evidence>